<reference evidence="6 7" key="1">
    <citation type="submission" date="2019-11" db="EMBL/GenBank/DDBJ databases">
        <title>Whole-genome sequence of Rhodoplanes serenus DSM 18633, type strain.</title>
        <authorList>
            <person name="Kyndt J.A."/>
            <person name="Meyer T.E."/>
        </authorList>
    </citation>
    <scope>NUCLEOTIDE SEQUENCE [LARGE SCALE GENOMIC DNA]</scope>
    <source>
        <strain evidence="6 7">DSM 18633</strain>
    </source>
</reference>
<dbReference type="Gene3D" id="1.10.357.10">
    <property type="entry name" value="Tetracycline Repressor, domain 2"/>
    <property type="match status" value="1"/>
</dbReference>
<evidence type="ECO:0000256" key="4">
    <source>
        <dbReference type="PROSITE-ProRule" id="PRU00335"/>
    </source>
</evidence>
<dbReference type="SUPFAM" id="SSF46689">
    <property type="entry name" value="Homeodomain-like"/>
    <property type="match status" value="1"/>
</dbReference>
<dbReference type="GO" id="GO:0003677">
    <property type="term" value="F:DNA binding"/>
    <property type="evidence" value="ECO:0007669"/>
    <property type="project" value="UniProtKB-UniRule"/>
</dbReference>
<evidence type="ECO:0000256" key="2">
    <source>
        <dbReference type="ARBA" id="ARBA00023125"/>
    </source>
</evidence>
<sequence>MPRPKLHSDTTILNAARSVMLRKGPSEFTLSDVATAVGLSRAALIQRFKDKATLHRRVMERTTQEVRDYFATAAFGPGLDPLWAMLRDLISGMEGDDDMSGYLLLFWSDIQDASLTALARERNDLVHAAIAARLPPTPHPPETAARIIQAVIQGACMLGLVSHRESLAAFMTEQTRRILQVLYPDHAFT</sequence>
<keyword evidence="1" id="KW-0805">Transcription regulation</keyword>
<dbReference type="InterPro" id="IPR009057">
    <property type="entry name" value="Homeodomain-like_sf"/>
</dbReference>
<dbReference type="Proteomes" id="UP000438991">
    <property type="component" value="Unassembled WGS sequence"/>
</dbReference>
<accession>A0A9X4XMV5</accession>
<dbReference type="PROSITE" id="PS50977">
    <property type="entry name" value="HTH_TETR_2"/>
    <property type="match status" value="1"/>
</dbReference>
<dbReference type="SUPFAM" id="SSF48498">
    <property type="entry name" value="Tetracyclin repressor-like, C-terminal domain"/>
    <property type="match status" value="1"/>
</dbReference>
<dbReference type="InterPro" id="IPR036271">
    <property type="entry name" value="Tet_transcr_reg_TetR-rel_C_sf"/>
</dbReference>
<gene>
    <name evidence="6" type="ORF">GJ689_17945</name>
</gene>
<dbReference type="InterPro" id="IPR001647">
    <property type="entry name" value="HTH_TetR"/>
</dbReference>
<evidence type="ECO:0000256" key="1">
    <source>
        <dbReference type="ARBA" id="ARBA00023015"/>
    </source>
</evidence>
<organism evidence="6 7">
    <name type="scientific">Rhodoplanes serenus</name>
    <dbReference type="NCBI Taxonomy" id="200615"/>
    <lineage>
        <taxon>Bacteria</taxon>
        <taxon>Pseudomonadati</taxon>
        <taxon>Pseudomonadota</taxon>
        <taxon>Alphaproteobacteria</taxon>
        <taxon>Hyphomicrobiales</taxon>
        <taxon>Nitrobacteraceae</taxon>
        <taxon>Rhodoplanes</taxon>
    </lineage>
</organism>
<evidence type="ECO:0000256" key="3">
    <source>
        <dbReference type="ARBA" id="ARBA00023163"/>
    </source>
</evidence>
<protein>
    <submittedName>
        <fullName evidence="6">TetR family transcriptional regulator</fullName>
    </submittedName>
</protein>
<comment type="caution">
    <text evidence="6">The sequence shown here is derived from an EMBL/GenBank/DDBJ whole genome shotgun (WGS) entry which is preliminary data.</text>
</comment>
<evidence type="ECO:0000313" key="7">
    <source>
        <dbReference type="Proteomes" id="UP000438991"/>
    </source>
</evidence>
<evidence type="ECO:0000313" key="6">
    <source>
        <dbReference type="EMBL" id="MTW18085.1"/>
    </source>
</evidence>
<feature type="DNA-binding region" description="H-T-H motif" evidence="4">
    <location>
        <begin position="29"/>
        <end position="48"/>
    </location>
</feature>
<dbReference type="PANTHER" id="PTHR47506:SF1">
    <property type="entry name" value="HTH-TYPE TRANSCRIPTIONAL REGULATOR YJDC"/>
    <property type="match status" value="1"/>
</dbReference>
<name>A0A9X4XMV5_9BRAD</name>
<keyword evidence="3" id="KW-0804">Transcription</keyword>
<proteinExistence type="predicted"/>
<keyword evidence="2 4" id="KW-0238">DNA-binding</keyword>
<feature type="domain" description="HTH tetR-type" evidence="5">
    <location>
        <begin position="6"/>
        <end position="66"/>
    </location>
</feature>
<evidence type="ECO:0000259" key="5">
    <source>
        <dbReference type="PROSITE" id="PS50977"/>
    </source>
</evidence>
<dbReference type="EMBL" id="WNKV01000014">
    <property type="protein sequence ID" value="MTW18085.1"/>
    <property type="molecule type" value="Genomic_DNA"/>
</dbReference>
<dbReference type="AlphaFoldDB" id="A0A9X4XMV5"/>
<dbReference type="Pfam" id="PF00440">
    <property type="entry name" value="TetR_N"/>
    <property type="match status" value="1"/>
</dbReference>
<dbReference type="PANTHER" id="PTHR47506">
    <property type="entry name" value="TRANSCRIPTIONAL REGULATORY PROTEIN"/>
    <property type="match status" value="1"/>
</dbReference>
<dbReference type="RefSeq" id="WP_155480620.1">
    <property type="nucleotide sequence ID" value="NZ_WNKV01000014.1"/>
</dbReference>